<dbReference type="RefSeq" id="WP_137341197.1">
    <property type="nucleotide sequence ID" value="NZ_BSQH01000021.1"/>
</dbReference>
<dbReference type="EMBL" id="SZVO01000007">
    <property type="protein sequence ID" value="TKT91337.1"/>
    <property type="molecule type" value="Genomic_DNA"/>
</dbReference>
<evidence type="ECO:0000313" key="3">
    <source>
        <dbReference type="Proteomes" id="UP000304900"/>
    </source>
</evidence>
<comment type="caution">
    <text evidence="2">The sequence shown here is derived from an EMBL/GenBank/DDBJ whole genome shotgun (WGS) entry which is preliminary data.</text>
</comment>
<protein>
    <submittedName>
        <fullName evidence="2">Uncharacterized protein</fullName>
    </submittedName>
</protein>
<accession>A0A4U6D566</accession>
<evidence type="ECO:0000256" key="1">
    <source>
        <dbReference type="SAM" id="Phobius"/>
    </source>
</evidence>
<gene>
    <name evidence="2" type="ORF">FDK13_17015</name>
</gene>
<reference evidence="2 3" key="1">
    <citation type="submission" date="2019-05" db="EMBL/GenBank/DDBJ databases">
        <title>Dyadobacter AR-3-8 sp. nov., isolated from arctic soil.</title>
        <authorList>
            <person name="Chaudhary D.K."/>
        </authorList>
    </citation>
    <scope>NUCLEOTIDE SEQUENCE [LARGE SCALE GENOMIC DNA]</scope>
    <source>
        <strain evidence="2 3">AR-3-8</strain>
    </source>
</reference>
<keyword evidence="1" id="KW-0812">Transmembrane</keyword>
<dbReference type="OrthoDB" id="964441at2"/>
<name>A0A4U6D566_9BACT</name>
<keyword evidence="1" id="KW-1133">Transmembrane helix</keyword>
<evidence type="ECO:0000313" key="2">
    <source>
        <dbReference type="EMBL" id="TKT91337.1"/>
    </source>
</evidence>
<feature type="transmembrane region" description="Helical" evidence="1">
    <location>
        <begin position="15"/>
        <end position="37"/>
    </location>
</feature>
<keyword evidence="3" id="KW-1185">Reference proteome</keyword>
<dbReference type="AlphaFoldDB" id="A0A4U6D566"/>
<sequence length="64" mass="7366">MVYINKVIYFIAKVWFAFVMLLALVLTAILSFPFFILEWIDKSPAKTDNLVLKSKLIQLNKTSG</sequence>
<organism evidence="2 3">
    <name type="scientific">Dyadobacter frigoris</name>
    <dbReference type="NCBI Taxonomy" id="2576211"/>
    <lineage>
        <taxon>Bacteria</taxon>
        <taxon>Pseudomonadati</taxon>
        <taxon>Bacteroidota</taxon>
        <taxon>Cytophagia</taxon>
        <taxon>Cytophagales</taxon>
        <taxon>Spirosomataceae</taxon>
        <taxon>Dyadobacter</taxon>
    </lineage>
</organism>
<proteinExistence type="predicted"/>
<keyword evidence="1" id="KW-0472">Membrane</keyword>
<dbReference type="Proteomes" id="UP000304900">
    <property type="component" value="Unassembled WGS sequence"/>
</dbReference>